<protein>
    <submittedName>
        <fullName evidence="1">Uncharacterized protein</fullName>
    </submittedName>
</protein>
<gene>
    <name evidence="1" type="ORF">KUCAC02_015562</name>
</gene>
<accession>A0ACB9Y047</accession>
<evidence type="ECO:0000313" key="2">
    <source>
        <dbReference type="Proteomes" id="UP001057452"/>
    </source>
</evidence>
<keyword evidence="2" id="KW-1185">Reference proteome</keyword>
<dbReference type="Proteomes" id="UP001057452">
    <property type="component" value="Chromosome 1"/>
</dbReference>
<proteinExistence type="predicted"/>
<comment type="caution">
    <text evidence="1">The sequence shown here is derived from an EMBL/GenBank/DDBJ whole genome shotgun (WGS) entry which is preliminary data.</text>
</comment>
<reference evidence="1" key="1">
    <citation type="submission" date="2022-05" db="EMBL/GenBank/DDBJ databases">
        <title>Chromosome-level genome of Chaenocephalus aceratus.</title>
        <authorList>
            <person name="Park H."/>
        </authorList>
    </citation>
    <scope>NUCLEOTIDE SEQUENCE</scope>
    <source>
        <strain evidence="1">KU_202001</strain>
    </source>
</reference>
<dbReference type="EMBL" id="CM043785">
    <property type="protein sequence ID" value="KAI4832600.1"/>
    <property type="molecule type" value="Genomic_DNA"/>
</dbReference>
<sequence>VQEAWAGKDVINAYLTLIVRTFNQHNDGPAAVIDSYAMTAIWKHTSGRIRECNTFATTLRLIQRHTVIGGMVTENHHWMLVVMYPHEKKTLFLDPLGEGKGNMRVCLQSTRALMRMKGCKVSRQHILWCPGLKICREDLTGESDDLSRLCFYCGVEEQDEEHWVISYCTLQIKKISRNMFPDFINITFALVIATIFGIFSIN</sequence>
<name>A0ACB9Y047_CHAAC</name>
<feature type="non-terminal residue" evidence="1">
    <location>
        <position position="1"/>
    </location>
</feature>
<evidence type="ECO:0000313" key="1">
    <source>
        <dbReference type="EMBL" id="KAI4832600.1"/>
    </source>
</evidence>
<organism evidence="1 2">
    <name type="scientific">Chaenocephalus aceratus</name>
    <name type="common">Blackfin icefish</name>
    <name type="synonym">Chaenichthys aceratus</name>
    <dbReference type="NCBI Taxonomy" id="36190"/>
    <lineage>
        <taxon>Eukaryota</taxon>
        <taxon>Metazoa</taxon>
        <taxon>Chordata</taxon>
        <taxon>Craniata</taxon>
        <taxon>Vertebrata</taxon>
        <taxon>Euteleostomi</taxon>
        <taxon>Actinopterygii</taxon>
        <taxon>Neopterygii</taxon>
        <taxon>Teleostei</taxon>
        <taxon>Neoteleostei</taxon>
        <taxon>Acanthomorphata</taxon>
        <taxon>Eupercaria</taxon>
        <taxon>Perciformes</taxon>
        <taxon>Notothenioidei</taxon>
        <taxon>Channichthyidae</taxon>
        <taxon>Chaenocephalus</taxon>
    </lineage>
</organism>